<evidence type="ECO:0000313" key="4">
    <source>
        <dbReference type="Proteomes" id="UP001218218"/>
    </source>
</evidence>
<feature type="compositionally biased region" description="Acidic residues" evidence="1">
    <location>
        <begin position="416"/>
        <end position="428"/>
    </location>
</feature>
<proteinExistence type="predicted"/>
<feature type="domain" description="HMG" evidence="2">
    <location>
        <begin position="318"/>
        <end position="391"/>
    </location>
</feature>
<protein>
    <recommendedName>
        <fullName evidence="2">HMG domain-containing protein</fullName>
    </recommendedName>
</protein>
<name>A0AAD6ZE34_9AGAR</name>
<sequence>MFENDDSYIRPETPPPSPPSYIRLPEGTPTSSQSRPLSLSVVTPTRRQRSGSTRNPRNVPKKRVQIRIDPLTLQDSPDWDMAAPELVTGSEPTWNSQGGTNDALNDLNGNNMKDGESDDCGYSEYCEAIQEEGGAFYQIGADLLGTTCKDPPLAKDLLPSAGAHWPGWMSLASTNDFLPNMERNYSRWMNSHTWNTPETIPARVGGSVARIQVLLHVRTSKLVLVDQTAKENNGIGDGCSIDYWVPQGRREARETGSVSYLPIAPPLWAALVSDPVFYQRSPALENVPDNLRLKATSSCCCSEPRHLFNSARAITKIHRLIGPDCRELGIFNYNNRKLFAHDLLDEYTSAYTSSDTPFSAWVSVVARHYELHCSERPFSTVQIFRAVWFAYAKLLYLEGDIICPRSTCCHRKAIDNEDDDGDDEEEEDGRPANAKRGVRAERAEARARAEMLERLDSIPIAVQALKHIDAALGQFFEAKFGEGTVIRGDPAPEVYRRLFIQAGSLVSASEQLFTIF</sequence>
<organism evidence="3 4">
    <name type="scientific">Mycena albidolilacea</name>
    <dbReference type="NCBI Taxonomy" id="1033008"/>
    <lineage>
        <taxon>Eukaryota</taxon>
        <taxon>Fungi</taxon>
        <taxon>Dikarya</taxon>
        <taxon>Basidiomycota</taxon>
        <taxon>Agaricomycotina</taxon>
        <taxon>Agaricomycetes</taxon>
        <taxon>Agaricomycetidae</taxon>
        <taxon>Agaricales</taxon>
        <taxon>Marasmiineae</taxon>
        <taxon>Mycenaceae</taxon>
        <taxon>Mycena</taxon>
    </lineage>
</organism>
<feature type="compositionally biased region" description="Polar residues" evidence="1">
    <location>
        <begin position="28"/>
        <end position="56"/>
    </location>
</feature>
<feature type="region of interest" description="Disordered" evidence="1">
    <location>
        <begin position="1"/>
        <end position="63"/>
    </location>
</feature>
<evidence type="ECO:0000259" key="2">
    <source>
        <dbReference type="Pfam" id="PF18717"/>
    </source>
</evidence>
<accession>A0AAD6ZE34</accession>
<feature type="region of interest" description="Disordered" evidence="1">
    <location>
        <begin position="415"/>
        <end position="440"/>
    </location>
</feature>
<dbReference type="EMBL" id="JARIHO010000057">
    <property type="protein sequence ID" value="KAJ7318592.1"/>
    <property type="molecule type" value="Genomic_DNA"/>
</dbReference>
<comment type="caution">
    <text evidence="3">The sequence shown here is derived from an EMBL/GenBank/DDBJ whole genome shotgun (WGS) entry which is preliminary data.</text>
</comment>
<dbReference type="Pfam" id="PF18717">
    <property type="entry name" value="CxC4"/>
    <property type="match status" value="1"/>
</dbReference>
<dbReference type="AlphaFoldDB" id="A0AAD6ZE34"/>
<keyword evidence="4" id="KW-1185">Reference proteome</keyword>
<evidence type="ECO:0000256" key="1">
    <source>
        <dbReference type="SAM" id="MobiDB-lite"/>
    </source>
</evidence>
<dbReference type="InterPro" id="IPR040648">
    <property type="entry name" value="HMGXB3_CxC4"/>
</dbReference>
<evidence type="ECO:0000313" key="3">
    <source>
        <dbReference type="EMBL" id="KAJ7318592.1"/>
    </source>
</evidence>
<gene>
    <name evidence="3" type="ORF">DFH08DRAFT_819870</name>
</gene>
<reference evidence="3" key="1">
    <citation type="submission" date="2023-03" db="EMBL/GenBank/DDBJ databases">
        <title>Massive genome expansion in bonnet fungi (Mycena s.s.) driven by repeated elements and novel gene families across ecological guilds.</title>
        <authorList>
            <consortium name="Lawrence Berkeley National Laboratory"/>
            <person name="Harder C.B."/>
            <person name="Miyauchi S."/>
            <person name="Viragh M."/>
            <person name="Kuo A."/>
            <person name="Thoen E."/>
            <person name="Andreopoulos B."/>
            <person name="Lu D."/>
            <person name="Skrede I."/>
            <person name="Drula E."/>
            <person name="Henrissat B."/>
            <person name="Morin E."/>
            <person name="Kohler A."/>
            <person name="Barry K."/>
            <person name="LaButti K."/>
            <person name="Morin E."/>
            <person name="Salamov A."/>
            <person name="Lipzen A."/>
            <person name="Mereny Z."/>
            <person name="Hegedus B."/>
            <person name="Baldrian P."/>
            <person name="Stursova M."/>
            <person name="Weitz H."/>
            <person name="Taylor A."/>
            <person name="Grigoriev I.V."/>
            <person name="Nagy L.G."/>
            <person name="Martin F."/>
            <person name="Kauserud H."/>
        </authorList>
    </citation>
    <scope>NUCLEOTIDE SEQUENCE</scope>
    <source>
        <strain evidence="3">CBHHK002</strain>
    </source>
</reference>
<dbReference type="Proteomes" id="UP001218218">
    <property type="component" value="Unassembled WGS sequence"/>
</dbReference>